<evidence type="ECO:0000256" key="3">
    <source>
        <dbReference type="ARBA" id="ARBA00004236"/>
    </source>
</evidence>
<dbReference type="InterPro" id="IPR039473">
    <property type="entry name" value="TMEM2_PANDER-like"/>
</dbReference>
<evidence type="ECO:0000256" key="9">
    <source>
        <dbReference type="ARBA" id="ARBA00022729"/>
    </source>
</evidence>
<comment type="similarity">
    <text evidence="5">Belongs to the CEMIP family.</text>
</comment>
<dbReference type="Pfam" id="PF10162">
    <property type="entry name" value="G8"/>
    <property type="match status" value="2"/>
</dbReference>
<evidence type="ECO:0000256" key="8">
    <source>
        <dbReference type="ARBA" id="ARBA00022525"/>
    </source>
</evidence>
<keyword evidence="13" id="KW-0812">Transmembrane</keyword>
<dbReference type="InterPro" id="IPR006626">
    <property type="entry name" value="PbH1"/>
</dbReference>
<dbReference type="Pfam" id="PF24606">
    <property type="entry name" value="CEMIP_beta-hel"/>
    <property type="match status" value="2"/>
</dbReference>
<dbReference type="GO" id="GO:0005886">
    <property type="term" value="C:plasma membrane"/>
    <property type="evidence" value="ECO:0007669"/>
    <property type="project" value="UniProtKB-SubCell"/>
</dbReference>
<evidence type="ECO:0000256" key="4">
    <source>
        <dbReference type="ARBA" id="ARBA00004613"/>
    </source>
</evidence>
<keyword evidence="14" id="KW-0472">Membrane</keyword>
<evidence type="ECO:0000256" key="12">
    <source>
        <dbReference type="ARBA" id="ARBA00022801"/>
    </source>
</evidence>
<dbReference type="PROSITE" id="PS52031">
    <property type="entry name" value="GG_LECTIN"/>
    <property type="match status" value="4"/>
</dbReference>
<evidence type="ECO:0000256" key="14">
    <source>
        <dbReference type="ARBA" id="ARBA00023136"/>
    </source>
</evidence>
<dbReference type="SMART" id="SM01225">
    <property type="entry name" value="G8"/>
    <property type="match status" value="2"/>
</dbReference>
<evidence type="ECO:0000256" key="13">
    <source>
        <dbReference type="ARBA" id="ARBA00022989"/>
    </source>
</evidence>
<dbReference type="InterPro" id="IPR011050">
    <property type="entry name" value="Pectin_lyase_fold/virulence"/>
</dbReference>
<keyword evidence="20" id="KW-1185">Reference proteome</keyword>
<evidence type="ECO:0000256" key="15">
    <source>
        <dbReference type="ARBA" id="ARBA00023180"/>
    </source>
</evidence>
<dbReference type="InterPro" id="IPR039477">
    <property type="entry name" value="ILEI/PANDER_dom"/>
</dbReference>
<dbReference type="InterPro" id="IPR052252">
    <property type="entry name" value="CEMIP/CEMIP2"/>
</dbReference>
<dbReference type="Pfam" id="PF15711">
    <property type="entry name" value="ILEI"/>
    <property type="match status" value="4"/>
</dbReference>
<dbReference type="EMBL" id="JAINUF010000013">
    <property type="protein sequence ID" value="KAJ8343963.1"/>
    <property type="molecule type" value="Genomic_DNA"/>
</dbReference>
<gene>
    <name evidence="19" type="ORF">SKAU_G00312920</name>
</gene>
<evidence type="ECO:0000256" key="2">
    <source>
        <dbReference type="ARBA" id="ARBA00004167"/>
    </source>
</evidence>
<evidence type="ECO:0000313" key="20">
    <source>
        <dbReference type="Proteomes" id="UP001152622"/>
    </source>
</evidence>
<dbReference type="Pfam" id="PF13330">
    <property type="entry name" value="Mucin2_WxxW"/>
    <property type="match status" value="3"/>
</dbReference>
<feature type="domain" description="G8" evidence="18">
    <location>
        <begin position="126"/>
        <end position="248"/>
    </location>
</feature>
<keyword evidence="15" id="KW-0325">Glycoprotein</keyword>
<dbReference type="PANTHER" id="PTHR15535:SF24">
    <property type="entry name" value="HYALURONOGLUCOSAMINIDASE"/>
    <property type="match status" value="1"/>
</dbReference>
<dbReference type="GO" id="GO:0030246">
    <property type="term" value="F:carbohydrate binding"/>
    <property type="evidence" value="ECO:0007669"/>
    <property type="project" value="UniProtKB-UniRule"/>
</dbReference>
<dbReference type="PROSITE" id="PS51484">
    <property type="entry name" value="G8"/>
    <property type="match status" value="2"/>
</dbReference>
<comment type="caution">
    <text evidence="19">The sequence shown here is derived from an EMBL/GenBank/DDBJ whole genome shotgun (WGS) entry which is preliminary data.</text>
</comment>
<evidence type="ECO:0000256" key="5">
    <source>
        <dbReference type="ARBA" id="ARBA00007586"/>
    </source>
</evidence>
<dbReference type="GO" id="GO:0005576">
    <property type="term" value="C:extracellular region"/>
    <property type="evidence" value="ECO:0007669"/>
    <property type="project" value="UniProtKB-SubCell"/>
</dbReference>
<dbReference type="InterPro" id="IPR025155">
    <property type="entry name" value="WxxW_domain"/>
</dbReference>
<keyword evidence="10 17" id="KW-0430">Lectin</keyword>
<evidence type="ECO:0000256" key="16">
    <source>
        <dbReference type="ARBA" id="ARBA00023295"/>
    </source>
</evidence>
<proteinExistence type="inferred from homology"/>
<dbReference type="InterPro" id="IPR055401">
    <property type="entry name" value="CEMIP_beta-hel_dom"/>
</dbReference>
<reference evidence="19" key="1">
    <citation type="journal article" date="2023" name="Science">
        <title>Genome structures resolve the early diversification of teleost fishes.</title>
        <authorList>
            <person name="Parey E."/>
            <person name="Louis A."/>
            <person name="Montfort J."/>
            <person name="Bouchez O."/>
            <person name="Roques C."/>
            <person name="Iampietro C."/>
            <person name="Lluch J."/>
            <person name="Castinel A."/>
            <person name="Donnadieu C."/>
            <person name="Desvignes T."/>
            <person name="Floi Bucao C."/>
            <person name="Jouanno E."/>
            <person name="Wen M."/>
            <person name="Mejri S."/>
            <person name="Dirks R."/>
            <person name="Jansen H."/>
            <person name="Henkel C."/>
            <person name="Chen W.J."/>
            <person name="Zahm M."/>
            <person name="Cabau C."/>
            <person name="Klopp C."/>
            <person name="Thompson A.W."/>
            <person name="Robinson-Rechavi M."/>
            <person name="Braasch I."/>
            <person name="Lecointre G."/>
            <person name="Bobe J."/>
            <person name="Postlethwait J.H."/>
            <person name="Berthelot C."/>
            <person name="Roest Crollius H."/>
            <person name="Guiguen Y."/>
        </authorList>
    </citation>
    <scope>NUCLEOTIDE SEQUENCE</scope>
    <source>
        <strain evidence="19">WJC10195</strain>
    </source>
</reference>
<keyword evidence="8" id="KW-0964">Secreted</keyword>
<sequence>MPFPHMMSWNSNLEAAHPGRMQRSRCILGAEQVSVGLPQSQLHVVLLFFLLVWPVSRGGIPTGYKAALRAFSAPAAYDYTHHRSRCQFTTDLQVHTSGLIFPSAQRGLSYEEDLWSWCPHKNPRLQSWNPGHDKDRTVVIGSGTFLRLDSSATVNSIVIEGGGVLVFDDNSTHNIVLRTRHVLIRDRGELHIGSETCPYGGTATIVLYGKSTDRNEVHNFGSKFIGVDKAGALEMHGRKPVSWTLLARTLNPKGLQYGPYKFERFWGSRGINVRVVDDGTGQVLAADRFDTHMFPNDSLRLKEFLHQQPTGVIIALAVGDSAAKSLSAETREFIIEVLGSKFIKHLGYRQPWALVGILRAGPFSTTERKRPYAWSGTTGTAIARRQFYTYNGVRFTVTAYSEWIKGSPRIGFKVEAMKGLVVDLADDVSSWRPGDRLVVASTDYSMYQAEEFKLLPCPECKRTQVKIDGKPHYLHMGEVVDGVDMRAEVGLLTRNIRVQSEMESSCYGHNHCHLFQQDTFGGHIKIQKGFRSFHMSGVELIGLGQQNRGSYPVHFHLAGDVDQRGGYDPPTYLDNLSVHHCFSRCVTVHNTHGLLVKDVVGYNTLGHCFFLEDGAEQRNTFYHNLGLLTRPGTILPTDRDETMCLSIRAAVYGDYTPSPSTDCMAVSTFWIANPNNNLIDNAAAGSQDVGMWFIFHRVPTGLSKGWYPEGQAELTPLGIFRNNRVHSNFKAGLFIGKGVKTTHASADNPREYLTIDNARYRPHLDADPTKPRAAALIDGLIAFKNNDHGAWARGGDVIFRNCGFADNGIGLTLASDGTFPTDEGSSLEVMDSIFVGESSNVGNHGGQNRYWGEGTNKIYRTLPRNKTFPIRGFQVYDGPVRLTRCTFKKFSPTVDRFSSAVGFSMKNAWQGSPQNNISAVKMERTVGLNVFFGQPGPWFGANNMDGDKTSIFHDLDGSLTGYTDSYVARADNYLIRHPGCLTVPRWNGVICHGKYAQLYIQARRPENLTLVMTRERYPNHPITLQGVNRGAPYQQYQPVVMLQQAYSIYWHSGVPEEIILYPINFNRKDWILLALCFPRGTAFKVVSDIYQRESGRVQGVAHHDPAPSLRSLQEDPKRNLYHYSNRTGYLFLYLQAAHQRRGHSYCSEHGCERVKIQAIIPSLAPKTCHPHPFSKKKSSTDPPHRLWASERITTPCPLCGAPQVAVSTDPLQQYVRIQVLSLSSTSVQQGLKSAFIKVNEEVFLFGMKGLFFVVVDACTGHVQDKRHFETVSVTHSNAEIDSYIISAVKERSIVLVCSRDISDLPRDSRISAFTKLGSAKPIGLFRKGSLAFLGYRGQPSPPWVRTISRGWGEEWATLQHYVPLALRTYRCPGMKTCMVLLVAVLPIIQAVCPDNDADLQSWTPGHSKDHRVTIGYGRKVLLTTSATVCSIEIRDGGKLVIADTGRPIVLRTKHILIGDNGELHIGSPDCPYKGNLTISLYGRADNAEPEHSYFGRKYIGVGLGGTLEVHGQRKLAWTFLNGTLHPGEADEDSYHYERGWGARGIIVHAIQPTTGEVLHSDRFDTYKSKDESRRLAQYMDTVQDGVILAMVVNDEGSTNLEDTARKSLLKLGSREFHRLGFRHPWSFITVKGSPSSSVEDSAVYQGTKSSSEAKSSRAFSSGNGEHFTVIATSQWIQEVEWTEWFDRDDERGSGDWEKLADLQKAFPDRICTSTLGIQAETQDGVPANQTGEKFHKLHKDYGFVCLNKDQPDGICHNYRVRFLCGKLVRPHASIAIETYSNHSILELVDDASSWLAGDRVVVASTDYSMHQAEEFTVLPCPSCSASQVKVQGKPAYLHMGQEVNGVDMRAEVGLLSRNVLIQGEMEPRCYASETCKFFDFDTFGGHIKVERGFKAVHLQGAELLHMGQQSMGHYPVHFHMNGDVDQRGGYDPPTYVRDLSIHHTFSRCVTIHSSNGLLVKDVVGYDALGHCFFLEDGPEERNTFEHCLGLLVKAGTLLPSDRDSKMCQDIASGAFPGYVANPRQDCSATSTFWMANPNNNLIDCSAAGSEETGFWFVFHHVPTGPSEGMYSPGQTEHTPMGHFRNNRAHSNYRAGMILDQGVKTTEASARDKRPFLSLIGARYSPHQDSDPFKPRVPALVHHLVAYKNQDHGAWLRGGDVWLDDCQFADNGIGLTLASGGTFPDDDGSRQEVKNSLFVGESENRGMVDPDHMTWGPGGPDLSGRTLPRGLNFPIRGMQIYDGPINSCPNNNVTDITFEQVPMTSRVFFGEPGPWFNQMQMDGDKTTIFHDVDGSVSEFPGAFLVKDDNWLLRHPDCVDVPDWRAAICSGHYAQIYIQTRDPANLNMKMVKDEYPQYPLDLQGALGKRNHYQQFQPVVMLAKSYTVHWDQPAPSEVVIWLINFNRKDWITVGICYPKGTTFTIISDIHNRITKQTKKTGVFYRTDGRDKVEHAQQPRGYYYWEEETGLLFVKVRAHSDREDFAFCSVNGYTQMPVVDVPMPKKLPAAKLHTTEHFLEVKLESYISRFFHIKEDYAFTEVNGQKTFQAEDGLLVTVIDGHSGQVLDSQAFRNSILLGIPAQITSFISSLRDESIVLMTSKGRLVTRGLWTKILAHLGADKSVKLKEKLVFVGFKGSFQPEWVRLVTDEESAKIHQALPLPVVKKMKL</sequence>
<dbReference type="CDD" id="cd13938">
    <property type="entry name" value="PANDER_like_TMEM2"/>
    <property type="match status" value="2"/>
</dbReference>
<dbReference type="GO" id="GO:0004415">
    <property type="term" value="F:hyalurononglucosaminidase activity"/>
    <property type="evidence" value="ECO:0007669"/>
    <property type="project" value="UniProtKB-EC"/>
</dbReference>
<name>A0A9Q1IL80_SYNKA</name>
<dbReference type="InterPro" id="IPR019316">
    <property type="entry name" value="G8_domain"/>
</dbReference>
<dbReference type="SMART" id="SM00710">
    <property type="entry name" value="PbH1"/>
    <property type="match status" value="6"/>
</dbReference>
<dbReference type="OrthoDB" id="120976at2759"/>
<keyword evidence="16" id="KW-0326">Glycosidase</keyword>
<comment type="catalytic activity">
    <reaction evidence="1">
        <text>Random hydrolysis of (1-&gt;4)-linkages between N-acetyl-beta-D-glucosamine and D-glucuronate residues in hyaluronate.</text>
        <dbReference type="EC" id="3.2.1.35"/>
    </reaction>
</comment>
<evidence type="ECO:0000313" key="19">
    <source>
        <dbReference type="EMBL" id="KAJ8343963.1"/>
    </source>
</evidence>
<keyword evidence="7" id="KW-1003">Cell membrane</keyword>
<dbReference type="PANTHER" id="PTHR15535">
    <property type="entry name" value="TRANSMEMBRANE PROTEIN 2-RELATED"/>
    <property type="match status" value="1"/>
</dbReference>
<feature type="domain" description="G8" evidence="18">
    <location>
        <begin position="1400"/>
        <end position="1522"/>
    </location>
</feature>
<evidence type="ECO:0000259" key="18">
    <source>
        <dbReference type="PROSITE" id="PS51484"/>
    </source>
</evidence>
<dbReference type="InterPro" id="IPR055400">
    <property type="entry name" value="CEMIP_X"/>
</dbReference>
<evidence type="ECO:0000256" key="1">
    <source>
        <dbReference type="ARBA" id="ARBA00000251"/>
    </source>
</evidence>
<organism evidence="19 20">
    <name type="scientific">Synaphobranchus kaupii</name>
    <name type="common">Kaup's arrowtooth eel</name>
    <dbReference type="NCBI Taxonomy" id="118154"/>
    <lineage>
        <taxon>Eukaryota</taxon>
        <taxon>Metazoa</taxon>
        <taxon>Chordata</taxon>
        <taxon>Craniata</taxon>
        <taxon>Vertebrata</taxon>
        <taxon>Euteleostomi</taxon>
        <taxon>Actinopterygii</taxon>
        <taxon>Neopterygii</taxon>
        <taxon>Teleostei</taxon>
        <taxon>Anguilliformes</taxon>
        <taxon>Synaphobranchidae</taxon>
        <taxon>Synaphobranchus</taxon>
    </lineage>
</organism>
<protein>
    <recommendedName>
        <fullName evidence="6">hyaluronoglucosaminidase</fullName>
        <ecNumber evidence="6">3.2.1.35</ecNumber>
    </recommendedName>
</protein>
<dbReference type="EC" id="3.2.1.35" evidence="6"/>
<keyword evidence="11" id="KW-0677">Repeat</keyword>
<evidence type="ECO:0000256" key="6">
    <source>
        <dbReference type="ARBA" id="ARBA00012774"/>
    </source>
</evidence>
<keyword evidence="13" id="KW-1133">Transmembrane helix</keyword>
<dbReference type="SUPFAM" id="SSF51126">
    <property type="entry name" value="Pectin lyase-like"/>
    <property type="match status" value="2"/>
</dbReference>
<evidence type="ECO:0000256" key="7">
    <source>
        <dbReference type="ARBA" id="ARBA00022475"/>
    </source>
</evidence>
<dbReference type="Proteomes" id="UP001152622">
    <property type="component" value="Chromosome 13"/>
</dbReference>
<evidence type="ECO:0000256" key="11">
    <source>
        <dbReference type="ARBA" id="ARBA00022737"/>
    </source>
</evidence>
<comment type="subcellular location">
    <subcellularLocation>
        <location evidence="3">Cell membrane</location>
    </subcellularLocation>
    <subcellularLocation>
        <location evidence="2">Membrane</location>
        <topology evidence="2">Single-pass membrane protein</topology>
    </subcellularLocation>
    <subcellularLocation>
        <location evidence="4">Secreted</location>
    </subcellularLocation>
</comment>
<keyword evidence="12" id="KW-0378">Hydrolase</keyword>
<evidence type="ECO:0000256" key="17">
    <source>
        <dbReference type="PROSITE-ProRule" id="PRU01375"/>
    </source>
</evidence>
<keyword evidence="9" id="KW-0732">Signal</keyword>
<evidence type="ECO:0000256" key="10">
    <source>
        <dbReference type="ARBA" id="ARBA00022734"/>
    </source>
</evidence>
<accession>A0A9Q1IL80</accession>
<dbReference type="Pfam" id="PF24605">
    <property type="entry name" value="CEMIP_X"/>
    <property type="match status" value="2"/>
</dbReference>